<feature type="repeat" description="WD" evidence="3">
    <location>
        <begin position="122"/>
        <end position="155"/>
    </location>
</feature>
<dbReference type="InterPro" id="IPR001680">
    <property type="entry name" value="WD40_rpt"/>
</dbReference>
<dbReference type="PANTHER" id="PTHR18763:SF0">
    <property type="entry name" value="WD REPEAT-CONTAINING PROTEIN 18"/>
    <property type="match status" value="1"/>
</dbReference>
<dbReference type="GO" id="GO:0005656">
    <property type="term" value="C:nuclear pre-replicative complex"/>
    <property type="evidence" value="ECO:0007669"/>
    <property type="project" value="TreeGrafter"/>
</dbReference>
<dbReference type="InParanoid" id="E2AYH7"/>
<evidence type="ECO:0000256" key="1">
    <source>
        <dbReference type="ARBA" id="ARBA00022574"/>
    </source>
</evidence>
<dbReference type="InterPro" id="IPR045227">
    <property type="entry name" value="WDR18/Ipi3/RID3"/>
</dbReference>
<dbReference type="EMBL" id="GL443910">
    <property type="protein sequence ID" value="EFN61512.1"/>
    <property type="molecule type" value="Genomic_DNA"/>
</dbReference>
<dbReference type="InterPro" id="IPR036322">
    <property type="entry name" value="WD40_repeat_dom_sf"/>
</dbReference>
<keyword evidence="2" id="KW-0677">Repeat</keyword>
<dbReference type="SMART" id="SM00320">
    <property type="entry name" value="WD40"/>
    <property type="match status" value="4"/>
</dbReference>
<dbReference type="SUPFAM" id="SSF50978">
    <property type="entry name" value="WD40 repeat-like"/>
    <property type="match status" value="1"/>
</dbReference>
<dbReference type="OMA" id="GVNARIY"/>
<dbReference type="STRING" id="104421.E2AYH7"/>
<evidence type="ECO:0000256" key="3">
    <source>
        <dbReference type="PROSITE-ProRule" id="PRU00221"/>
    </source>
</evidence>
<organism evidence="5">
    <name type="scientific">Camponotus floridanus</name>
    <name type="common">Florida carpenter ant</name>
    <dbReference type="NCBI Taxonomy" id="104421"/>
    <lineage>
        <taxon>Eukaryota</taxon>
        <taxon>Metazoa</taxon>
        <taxon>Ecdysozoa</taxon>
        <taxon>Arthropoda</taxon>
        <taxon>Hexapoda</taxon>
        <taxon>Insecta</taxon>
        <taxon>Pterygota</taxon>
        <taxon>Neoptera</taxon>
        <taxon>Endopterygota</taxon>
        <taxon>Hymenoptera</taxon>
        <taxon>Apocrita</taxon>
        <taxon>Aculeata</taxon>
        <taxon>Formicoidea</taxon>
        <taxon>Formicidae</taxon>
        <taxon>Formicinae</taxon>
        <taxon>Camponotus</taxon>
    </lineage>
</organism>
<evidence type="ECO:0000313" key="5">
    <source>
        <dbReference type="Proteomes" id="UP000000311"/>
    </source>
</evidence>
<dbReference type="Proteomes" id="UP000000311">
    <property type="component" value="Unassembled WGS sequence"/>
</dbReference>
<dbReference type="GO" id="GO:0006261">
    <property type="term" value="P:DNA-templated DNA replication"/>
    <property type="evidence" value="ECO:0007669"/>
    <property type="project" value="TreeGrafter"/>
</dbReference>
<protein>
    <submittedName>
        <fullName evidence="4">WD repeat-containing protein 18</fullName>
    </submittedName>
</protein>
<evidence type="ECO:0000256" key="2">
    <source>
        <dbReference type="ARBA" id="ARBA00022737"/>
    </source>
</evidence>
<dbReference type="PROSITE" id="PS50082">
    <property type="entry name" value="WD_REPEATS_2"/>
    <property type="match status" value="2"/>
</dbReference>
<sequence length="424" mass="47104">MSRITDAKEVILTSDSTGESWSAAVWDPRNGSMLSVFKNASALGHRTLQLLSDSYVLGANATKARLHIWPLNSPSPLPNIRLNTSGKVNALTCTPNGSYIIASVDEQLFIWQTCTGRLLANLTRHYQPVCCLAITKDGSLFASAGEDGLVFVWSLYKAINDKQDYSPVHTFSNHNMPVKDMHFGFGGARSRLYTVSLDRRANIYELGSGALLVSLIFEMPLTAVIVNSRESELFVGCTTGDIFQCNLHEPPRGIEQHVAKDDEKIMFRAHKSHVTALSISVDCRTLLSGSTDGAVHIWDIVSRQVLKTIEHKGPVTAAFFAKGFENFRASTLEPRLEVRNLQRTLEADDELESEDIIEVISRGRNPAEILDFQSYVGNTVNTVDSSEQEELIKQLREEIKMLKKTNASLFKYSATHILQKANDK</sequence>
<dbReference type="KEGG" id="cfo:105257374"/>
<dbReference type="FunCoup" id="E2AYH7">
    <property type="interactions" value="1185"/>
</dbReference>
<keyword evidence="5" id="KW-1185">Reference proteome</keyword>
<dbReference type="GO" id="GO:0006364">
    <property type="term" value="P:rRNA processing"/>
    <property type="evidence" value="ECO:0007669"/>
    <property type="project" value="TreeGrafter"/>
</dbReference>
<dbReference type="GO" id="GO:0120330">
    <property type="term" value="C:rixosome complex"/>
    <property type="evidence" value="ECO:0007669"/>
    <property type="project" value="TreeGrafter"/>
</dbReference>
<proteinExistence type="predicted"/>
<dbReference type="Pfam" id="PF00400">
    <property type="entry name" value="WD40"/>
    <property type="match status" value="3"/>
</dbReference>
<gene>
    <name evidence="4" type="ORF">EAG_11748</name>
</gene>
<dbReference type="OrthoDB" id="756370at2759"/>
<dbReference type="PANTHER" id="PTHR18763">
    <property type="entry name" value="WD-REPEAT PROTEIN 18"/>
    <property type="match status" value="1"/>
</dbReference>
<feature type="repeat" description="WD" evidence="3">
    <location>
        <begin position="267"/>
        <end position="308"/>
    </location>
</feature>
<accession>E2AYH7</accession>
<dbReference type="AlphaFoldDB" id="E2AYH7"/>
<name>E2AYH7_CAMFO</name>
<keyword evidence="1 3" id="KW-0853">WD repeat</keyword>
<dbReference type="PROSITE" id="PS50294">
    <property type="entry name" value="WD_REPEATS_REGION"/>
    <property type="match status" value="2"/>
</dbReference>
<reference evidence="4 5" key="1">
    <citation type="journal article" date="2010" name="Science">
        <title>Genomic comparison of the ants Camponotus floridanus and Harpegnathos saltator.</title>
        <authorList>
            <person name="Bonasio R."/>
            <person name="Zhang G."/>
            <person name="Ye C."/>
            <person name="Mutti N.S."/>
            <person name="Fang X."/>
            <person name="Qin N."/>
            <person name="Donahue G."/>
            <person name="Yang P."/>
            <person name="Li Q."/>
            <person name="Li C."/>
            <person name="Zhang P."/>
            <person name="Huang Z."/>
            <person name="Berger S.L."/>
            <person name="Reinberg D."/>
            <person name="Wang J."/>
            <person name="Liebig J."/>
        </authorList>
    </citation>
    <scope>NUCLEOTIDE SEQUENCE [LARGE SCALE GENOMIC DNA]</scope>
    <source>
        <strain evidence="5">C129</strain>
    </source>
</reference>
<dbReference type="PROSITE" id="PS00678">
    <property type="entry name" value="WD_REPEATS_1"/>
    <property type="match status" value="1"/>
</dbReference>
<dbReference type="InterPro" id="IPR019775">
    <property type="entry name" value="WD40_repeat_CS"/>
</dbReference>
<dbReference type="Gene3D" id="2.130.10.10">
    <property type="entry name" value="YVTN repeat-like/Quinoprotein amine dehydrogenase"/>
    <property type="match status" value="2"/>
</dbReference>
<evidence type="ECO:0000313" key="4">
    <source>
        <dbReference type="EMBL" id="EFN61512.1"/>
    </source>
</evidence>
<dbReference type="InterPro" id="IPR015943">
    <property type="entry name" value="WD40/YVTN_repeat-like_dom_sf"/>
</dbReference>